<feature type="domain" description="HIT" evidence="4">
    <location>
        <begin position="10"/>
        <end position="118"/>
    </location>
</feature>
<organism evidence="5 6">
    <name type="scientific">Paeniglutamicibacter gangotriensis</name>
    <dbReference type="NCBI Taxonomy" id="254787"/>
    <lineage>
        <taxon>Bacteria</taxon>
        <taxon>Bacillati</taxon>
        <taxon>Actinomycetota</taxon>
        <taxon>Actinomycetes</taxon>
        <taxon>Micrococcales</taxon>
        <taxon>Micrococcaceae</taxon>
        <taxon>Paeniglutamicibacter</taxon>
    </lineage>
</organism>
<accession>A0A5B0EPM1</accession>
<name>A0A5B0EPM1_9MICC</name>
<reference evidence="5 6" key="1">
    <citation type="submission" date="2019-07" db="EMBL/GenBank/DDBJ databases">
        <title>Analysis of the biochemical properties, biological activity and biotechnological potential of siderophores and biosurfactants produced by Antarctic psychrotolerant bacteria.</title>
        <authorList>
            <person name="Styczynski M."/>
            <person name="Krucon T."/>
            <person name="Decewicz P."/>
            <person name="Dziewit L."/>
        </authorList>
    </citation>
    <scope>NUCLEOTIDE SEQUENCE [LARGE SCALE GENOMIC DNA]</scope>
    <source>
        <strain evidence="5 6">ANT_H27</strain>
    </source>
</reference>
<protein>
    <submittedName>
        <fullName evidence="5">HIT family protein</fullName>
    </submittedName>
</protein>
<dbReference type="PROSITE" id="PS51084">
    <property type="entry name" value="HIT_2"/>
    <property type="match status" value="1"/>
</dbReference>
<dbReference type="GO" id="GO:0009117">
    <property type="term" value="P:nucleotide metabolic process"/>
    <property type="evidence" value="ECO:0007669"/>
    <property type="project" value="TreeGrafter"/>
</dbReference>
<dbReference type="EMBL" id="VOBL01000001">
    <property type="protein sequence ID" value="KAA0979791.1"/>
    <property type="molecule type" value="Genomic_DNA"/>
</dbReference>
<dbReference type="PANTHER" id="PTHR46648">
    <property type="entry name" value="HIT FAMILY PROTEIN 1"/>
    <property type="match status" value="1"/>
</dbReference>
<comment type="caution">
    <text evidence="5">The sequence shown here is derived from an EMBL/GenBank/DDBJ whole genome shotgun (WGS) entry which is preliminary data.</text>
</comment>
<dbReference type="PANTHER" id="PTHR46648:SF1">
    <property type="entry name" value="ADENOSINE 5'-MONOPHOSPHORAMIDASE HNT1"/>
    <property type="match status" value="1"/>
</dbReference>
<feature type="short sequence motif" description="Histidine triad motif" evidence="2 3">
    <location>
        <begin position="103"/>
        <end position="107"/>
    </location>
</feature>
<evidence type="ECO:0000256" key="3">
    <source>
        <dbReference type="PROSITE-ProRule" id="PRU00464"/>
    </source>
</evidence>
<dbReference type="OrthoDB" id="9784774at2"/>
<evidence type="ECO:0000256" key="2">
    <source>
        <dbReference type="PIRSR" id="PIRSR601310-3"/>
    </source>
</evidence>
<dbReference type="AlphaFoldDB" id="A0A5B0EPM1"/>
<dbReference type="PRINTS" id="PR00332">
    <property type="entry name" value="HISTRIAD"/>
</dbReference>
<dbReference type="GO" id="GO:0003824">
    <property type="term" value="F:catalytic activity"/>
    <property type="evidence" value="ECO:0007669"/>
    <property type="project" value="InterPro"/>
</dbReference>
<evidence type="ECO:0000259" key="4">
    <source>
        <dbReference type="PROSITE" id="PS51084"/>
    </source>
</evidence>
<evidence type="ECO:0000256" key="1">
    <source>
        <dbReference type="PIRSR" id="PIRSR601310-1"/>
    </source>
</evidence>
<dbReference type="InterPro" id="IPR001310">
    <property type="entry name" value="Histidine_triad_HIT"/>
</dbReference>
<gene>
    <name evidence="5" type="ORF">FQ154_01110</name>
</gene>
<dbReference type="Proteomes" id="UP000323856">
    <property type="component" value="Unassembled WGS sequence"/>
</dbReference>
<dbReference type="Gene3D" id="3.30.428.10">
    <property type="entry name" value="HIT-like"/>
    <property type="match status" value="1"/>
</dbReference>
<feature type="active site" description="Tele-AMP-histidine intermediate" evidence="1">
    <location>
        <position position="105"/>
    </location>
</feature>
<dbReference type="SUPFAM" id="SSF54197">
    <property type="entry name" value="HIT-like"/>
    <property type="match status" value="1"/>
</dbReference>
<evidence type="ECO:0000313" key="5">
    <source>
        <dbReference type="EMBL" id="KAA0979791.1"/>
    </source>
</evidence>
<sequence length="143" mass="15052">MLSFMDDQCVFCEIVSGGAAGHVVASNAHCVAFLDAAPINAGHTLVVPREHVRDIHGLDEVTSAAMFDLARRVANSLRESPLPCDGINLLMSNGKIAAQSVFHAHLHVVPRVENDGFGFVEAAKTGPTADELAATARLLRPGG</sequence>
<dbReference type="Pfam" id="PF01230">
    <property type="entry name" value="HIT"/>
    <property type="match status" value="1"/>
</dbReference>
<dbReference type="RefSeq" id="WP_007272677.1">
    <property type="nucleotide sequence ID" value="NZ_VOBL01000001.1"/>
</dbReference>
<proteinExistence type="predicted"/>
<evidence type="ECO:0000313" key="6">
    <source>
        <dbReference type="Proteomes" id="UP000323856"/>
    </source>
</evidence>
<dbReference type="InterPro" id="IPR036265">
    <property type="entry name" value="HIT-like_sf"/>
</dbReference>
<dbReference type="InterPro" id="IPR011146">
    <property type="entry name" value="HIT-like"/>
</dbReference>